<feature type="transmembrane region" description="Helical" evidence="6">
    <location>
        <begin position="198"/>
        <end position="218"/>
    </location>
</feature>
<dbReference type="InterPro" id="IPR052536">
    <property type="entry name" value="ABC-4_Integral_Memb_Prot"/>
</dbReference>
<evidence type="ECO:0000313" key="8">
    <source>
        <dbReference type="EMBL" id="VDY70649.1"/>
    </source>
</evidence>
<feature type="transmembrane region" description="Helical" evidence="6">
    <location>
        <begin position="283"/>
        <end position="308"/>
    </location>
</feature>
<dbReference type="RefSeq" id="WP_126435264.1">
    <property type="nucleotide sequence ID" value="NZ_LR134002.1"/>
</dbReference>
<feature type="domain" description="ABC3 transporter permease C-terminal" evidence="7">
    <location>
        <begin position="67"/>
        <end position="180"/>
    </location>
</feature>
<keyword evidence="5 6" id="KW-0472">Membrane</keyword>
<feature type="transmembrane region" description="Helical" evidence="6">
    <location>
        <begin position="156"/>
        <end position="178"/>
    </location>
</feature>
<dbReference type="GO" id="GO:0005886">
    <property type="term" value="C:plasma membrane"/>
    <property type="evidence" value="ECO:0007669"/>
    <property type="project" value="UniProtKB-SubCell"/>
</dbReference>
<dbReference type="Proteomes" id="UP000266918">
    <property type="component" value="Chromosome"/>
</dbReference>
<name>A0AAJ5NP04_STRSA</name>
<organism evidence="8 9">
    <name type="scientific">Streptococcus sanguinis</name>
    <dbReference type="NCBI Taxonomy" id="1305"/>
    <lineage>
        <taxon>Bacteria</taxon>
        <taxon>Bacillati</taxon>
        <taxon>Bacillota</taxon>
        <taxon>Bacilli</taxon>
        <taxon>Lactobacillales</taxon>
        <taxon>Streptococcaceae</taxon>
        <taxon>Streptococcus</taxon>
    </lineage>
</organism>
<accession>A0AAJ5NP04</accession>
<keyword evidence="2 6" id="KW-1003">Cell membrane</keyword>
<dbReference type="GO" id="GO:0055085">
    <property type="term" value="P:transmembrane transport"/>
    <property type="evidence" value="ECO:0007669"/>
    <property type="project" value="UniProtKB-UniRule"/>
</dbReference>
<keyword evidence="4 6" id="KW-1133">Transmembrane helix</keyword>
<reference evidence="8 9" key="1">
    <citation type="submission" date="2018-12" db="EMBL/GenBank/DDBJ databases">
        <authorList>
            <consortium name="Pathogen Informatics"/>
        </authorList>
    </citation>
    <scope>NUCLEOTIDE SEQUENCE [LARGE SCALE GENOMIC DNA]</scope>
    <source>
        <strain evidence="9">NCTC 10904</strain>
    </source>
</reference>
<gene>
    <name evidence="8" type="ORF">NCTC10904_00679</name>
</gene>
<dbReference type="InterPro" id="IPR027022">
    <property type="entry name" value="ABC_permease_BceB-typ"/>
</dbReference>
<dbReference type="Pfam" id="PF02687">
    <property type="entry name" value="FtsX"/>
    <property type="match status" value="1"/>
</dbReference>
<evidence type="ECO:0000256" key="1">
    <source>
        <dbReference type="ARBA" id="ARBA00004651"/>
    </source>
</evidence>
<evidence type="ECO:0000313" key="9">
    <source>
        <dbReference type="Proteomes" id="UP000266918"/>
    </source>
</evidence>
<evidence type="ECO:0000256" key="5">
    <source>
        <dbReference type="ARBA" id="ARBA00023136"/>
    </source>
</evidence>
<dbReference type="PANTHER" id="PTHR46795">
    <property type="entry name" value="ABC TRANSPORTER PERMEASE-RELATED-RELATED"/>
    <property type="match status" value="1"/>
</dbReference>
<dbReference type="AlphaFoldDB" id="A0AAJ5NP04"/>
<keyword evidence="6" id="KW-0813">Transport</keyword>
<evidence type="ECO:0000259" key="7">
    <source>
        <dbReference type="Pfam" id="PF02687"/>
    </source>
</evidence>
<feature type="transmembrane region" description="Helical" evidence="6">
    <location>
        <begin position="631"/>
        <end position="655"/>
    </location>
</feature>
<sequence>MFKLTSKLALSNLVKNRSLYYPFALATVLATAILYSFISLAHSPNMETSYGGAAARMTLQFGIHVIQIAVLILITYANSFVMKNRSRELGVYSLLGMEKKHLLVMTFFELCVFYLLTVGLGILSGLALDKMLYAVLLKLMGMPAVLASTFQWKNAWMTLASLGVAFAVILLLNSTRLLRYSSLNLMKEKKAGEKKGRFLFLQTLLGLLLMGVAYYMALTVTKPVAAIGNFFIAVIMVILATYLLFNAGSITLLKFLKKRKGYYYKTQNFISVSNLISRMRKNAAGLATISILSTMLLVTLVGTINIYVGGQDYITTLHPKDYNVSVVLPKSTDQKEALLDKVQQVAQDSGLKKPSYTTYLYQSAFVTKLAGNDVTVPMQRELESDTSILTKSAGTITVINRQDYEKMTGEKIDLADDETLVYGKNISLNKDKPLRVNGKDWKIKQLLSSNFTHGEIPNPNDVTMEQGLYMVVNDVKEVNLDVDHYYYIGVASETKGSKKFVEQVQLGLRDTLDQEQAQDGSFAMASDRYSAEKSYQELTGTLLFIGVFLSVIFLLGAVLVIYYKQISEGYEDRDGFIILQKVGLDEKQTRSTIRKQILTVFFLPLIFAFLHVAAVFHMLRLIVALLGVTNLPLLIQTTLATCGVFLLTYILVFLLTSRSYRKIVAANKLP</sequence>
<evidence type="ECO:0000256" key="3">
    <source>
        <dbReference type="ARBA" id="ARBA00022692"/>
    </source>
</evidence>
<feature type="transmembrane region" description="Helical" evidence="6">
    <location>
        <begin position="597"/>
        <end position="619"/>
    </location>
</feature>
<feature type="transmembrane region" description="Helical" evidence="6">
    <location>
        <begin position="542"/>
        <end position="563"/>
    </location>
</feature>
<evidence type="ECO:0000256" key="4">
    <source>
        <dbReference type="ARBA" id="ARBA00022989"/>
    </source>
</evidence>
<dbReference type="PANTHER" id="PTHR46795:SF3">
    <property type="entry name" value="ABC TRANSPORTER PERMEASE"/>
    <property type="match status" value="1"/>
</dbReference>
<feature type="transmembrane region" description="Helical" evidence="6">
    <location>
        <begin position="20"/>
        <end position="40"/>
    </location>
</feature>
<evidence type="ECO:0000256" key="6">
    <source>
        <dbReference type="PIRNR" id="PIRNR018968"/>
    </source>
</evidence>
<comment type="similarity">
    <text evidence="6">Belongs to the ABC-4 integral membrane protein family.</text>
</comment>
<keyword evidence="3 6" id="KW-0812">Transmembrane</keyword>
<comment type="subcellular location">
    <subcellularLocation>
        <location evidence="1 6">Cell membrane</location>
        <topology evidence="1 6">Multi-pass membrane protein</topology>
    </subcellularLocation>
</comment>
<proteinExistence type="inferred from homology"/>
<dbReference type="PIRSF" id="PIRSF018968">
    <property type="entry name" value="ABC_permease_BceB"/>
    <property type="match status" value="1"/>
</dbReference>
<feature type="transmembrane region" description="Helical" evidence="6">
    <location>
        <begin position="61"/>
        <end position="82"/>
    </location>
</feature>
<dbReference type="EMBL" id="LR134002">
    <property type="protein sequence ID" value="VDY70649.1"/>
    <property type="molecule type" value="Genomic_DNA"/>
</dbReference>
<evidence type="ECO:0000256" key="2">
    <source>
        <dbReference type="ARBA" id="ARBA00022475"/>
    </source>
</evidence>
<feature type="transmembrane region" description="Helical" evidence="6">
    <location>
        <begin position="102"/>
        <end position="124"/>
    </location>
</feature>
<feature type="transmembrane region" description="Helical" evidence="6">
    <location>
        <begin position="230"/>
        <end position="256"/>
    </location>
</feature>
<dbReference type="InterPro" id="IPR003838">
    <property type="entry name" value="ABC3_permease_C"/>
</dbReference>
<protein>
    <submittedName>
        <fullName evidence="8">Antibiotic ABC transporter permease</fullName>
    </submittedName>
</protein>